<dbReference type="EMBL" id="KV876238">
    <property type="protein sequence ID" value="RZR74421.1"/>
    <property type="molecule type" value="Genomic_DNA"/>
</dbReference>
<feature type="compositionally biased region" description="Polar residues" evidence="1">
    <location>
        <begin position="106"/>
        <end position="118"/>
    </location>
</feature>
<sequence>MLVMDNASRRNRSHQHHISLGRNKSGYEPSDTESEWQESPWHDGILGSSRPTTLDHARIITPLNLNRTRFFKEDNSKDLVKVSKVNPSSRSHSRSPYKPVRGSGDGNTSEAGSGSRKGTSPPKISDNHRRVSSYNIIHEESNHLNDDIHSPVPERNHRTLSKSQKSGNNNVHAQFQLVSKVSGSSYSRNRSKSAPKPQRKEEELQVNTGNFELVPNFKFSLFIGLNEQLRCTSEVQF</sequence>
<protein>
    <submittedName>
        <fullName evidence="2">Uncharacterized protein</fullName>
    </submittedName>
</protein>
<feature type="compositionally biased region" description="Low complexity" evidence="1">
    <location>
        <begin position="178"/>
        <end position="188"/>
    </location>
</feature>
<feature type="compositionally biased region" description="Basic residues" evidence="1">
    <location>
        <begin position="9"/>
        <end position="19"/>
    </location>
</feature>
<organism evidence="2">
    <name type="scientific">Ensete ventricosum</name>
    <name type="common">Abyssinian banana</name>
    <name type="synonym">Musa ensete</name>
    <dbReference type="NCBI Taxonomy" id="4639"/>
    <lineage>
        <taxon>Eukaryota</taxon>
        <taxon>Viridiplantae</taxon>
        <taxon>Streptophyta</taxon>
        <taxon>Embryophyta</taxon>
        <taxon>Tracheophyta</taxon>
        <taxon>Spermatophyta</taxon>
        <taxon>Magnoliopsida</taxon>
        <taxon>Liliopsida</taxon>
        <taxon>Zingiberales</taxon>
        <taxon>Musaceae</taxon>
        <taxon>Ensete</taxon>
    </lineage>
</organism>
<feature type="region of interest" description="Disordered" evidence="1">
    <location>
        <begin position="81"/>
        <end position="203"/>
    </location>
</feature>
<reference evidence="2" key="1">
    <citation type="journal article" date="2018" name="Data Brief">
        <title>Genome sequence data from 17 accessions of Ensete ventricosum, a staple food crop for millions in Ethiopia.</title>
        <authorList>
            <person name="Yemataw Z."/>
            <person name="Muzemil S."/>
            <person name="Ambachew D."/>
            <person name="Tripathi L."/>
            <person name="Tesfaye K."/>
            <person name="Chala A."/>
            <person name="Farbos A."/>
            <person name="O'Neill P."/>
            <person name="Moore K."/>
            <person name="Grant M."/>
            <person name="Studholme D.J."/>
        </authorList>
    </citation>
    <scope>NUCLEOTIDE SEQUENCE [LARGE SCALE GENOMIC DNA]</scope>
    <source>
        <tissue evidence="2">Leaf</tissue>
    </source>
</reference>
<evidence type="ECO:0000313" key="2">
    <source>
        <dbReference type="EMBL" id="RZR74421.1"/>
    </source>
</evidence>
<proteinExistence type="predicted"/>
<dbReference type="AlphaFoldDB" id="A0A444CX39"/>
<accession>A0A444CX39</accession>
<gene>
    <name evidence="2" type="ORF">BHM03_00036764</name>
</gene>
<name>A0A444CX39_ENSVE</name>
<dbReference type="Proteomes" id="UP000290560">
    <property type="component" value="Unassembled WGS sequence"/>
</dbReference>
<feature type="region of interest" description="Disordered" evidence="1">
    <location>
        <begin position="1"/>
        <end position="51"/>
    </location>
</feature>
<evidence type="ECO:0000256" key="1">
    <source>
        <dbReference type="SAM" id="MobiDB-lite"/>
    </source>
</evidence>
<feature type="compositionally biased region" description="Polar residues" evidence="1">
    <location>
        <begin position="161"/>
        <end position="177"/>
    </location>
</feature>
<feature type="compositionally biased region" description="Basic and acidic residues" evidence="1">
    <location>
        <begin position="137"/>
        <end position="157"/>
    </location>
</feature>